<dbReference type="AlphaFoldDB" id="A0A2I2YS24"/>
<feature type="compositionally biased region" description="Low complexity" evidence="7">
    <location>
        <begin position="9"/>
        <end position="18"/>
    </location>
</feature>
<reference evidence="8" key="3">
    <citation type="submission" date="2025-08" db="UniProtKB">
        <authorList>
            <consortium name="Ensembl"/>
        </authorList>
    </citation>
    <scope>IDENTIFICATION</scope>
</reference>
<evidence type="ECO:0000313" key="8">
    <source>
        <dbReference type="Ensembl" id="ENSGGOP00000037764.1"/>
    </source>
</evidence>
<reference evidence="8" key="4">
    <citation type="submission" date="2025-09" db="UniProtKB">
        <authorList>
            <consortium name="Ensembl"/>
        </authorList>
    </citation>
    <scope>IDENTIFICATION</scope>
</reference>
<evidence type="ECO:0000256" key="6">
    <source>
        <dbReference type="ARBA" id="ARBA00023242"/>
    </source>
</evidence>
<evidence type="ECO:0000256" key="7">
    <source>
        <dbReference type="SAM" id="MobiDB-lite"/>
    </source>
</evidence>
<dbReference type="Proteomes" id="UP000001519">
    <property type="component" value="Chromosome 12"/>
</dbReference>
<evidence type="ECO:0000256" key="4">
    <source>
        <dbReference type="ARBA" id="ARBA00022473"/>
    </source>
</evidence>
<name>A0A2I2YS24_GORGO</name>
<dbReference type="Bgee" id="ENSGGOG00000012113">
    <property type="expression patterns" value="Expressed in prefrontal cortex and 5 other cell types or tissues"/>
</dbReference>
<proteinExistence type="inferred from homology"/>
<dbReference type="InterPro" id="IPR026694">
    <property type="entry name" value="CUSTOS"/>
</dbReference>
<evidence type="ECO:0000313" key="9">
    <source>
        <dbReference type="Proteomes" id="UP000001519"/>
    </source>
</evidence>
<organism evidence="8 9">
    <name type="scientific">Gorilla gorilla gorilla</name>
    <name type="common">Western lowland gorilla</name>
    <dbReference type="NCBI Taxonomy" id="9595"/>
    <lineage>
        <taxon>Eukaryota</taxon>
        <taxon>Metazoa</taxon>
        <taxon>Chordata</taxon>
        <taxon>Craniata</taxon>
        <taxon>Vertebrata</taxon>
        <taxon>Euteleostomi</taxon>
        <taxon>Mammalia</taxon>
        <taxon>Eutheria</taxon>
        <taxon>Euarchontoglires</taxon>
        <taxon>Primates</taxon>
        <taxon>Haplorrhini</taxon>
        <taxon>Catarrhini</taxon>
        <taxon>Hominidae</taxon>
        <taxon>Gorilla</taxon>
    </lineage>
</organism>
<accession>A0A2I2YS24</accession>
<dbReference type="GO" id="GO:0005635">
    <property type="term" value="C:nuclear envelope"/>
    <property type="evidence" value="ECO:0007669"/>
    <property type="project" value="UniProtKB-SubCell"/>
</dbReference>
<reference evidence="9" key="1">
    <citation type="submission" date="2011-05" db="EMBL/GenBank/DDBJ databases">
        <title>Insights into the evolution of the great apes provided by the gorilla genome.</title>
        <authorList>
            <person name="Scally A."/>
        </authorList>
    </citation>
    <scope>NUCLEOTIDE SEQUENCE [LARGE SCALE GENOMIC DNA]</scope>
</reference>
<keyword evidence="5" id="KW-0879">Wnt signaling pathway</keyword>
<evidence type="ECO:0000256" key="5">
    <source>
        <dbReference type="ARBA" id="ARBA00022687"/>
    </source>
</evidence>
<evidence type="ECO:0000256" key="3">
    <source>
        <dbReference type="ARBA" id="ARBA00013465"/>
    </source>
</evidence>
<keyword evidence="9" id="KW-1185">Reference proteome</keyword>
<dbReference type="GO" id="GO:0016055">
    <property type="term" value="P:Wnt signaling pathway"/>
    <property type="evidence" value="ECO:0007669"/>
    <property type="project" value="UniProtKB-KW"/>
</dbReference>
<dbReference type="PANTHER" id="PTHR14482:SF0">
    <property type="entry name" value="PROTEIN CUSTOS"/>
    <property type="match status" value="1"/>
</dbReference>
<comment type="similarity">
    <text evidence="2">Belongs to the CUSTOS family.</text>
</comment>
<keyword evidence="4" id="KW-0217">Developmental protein</keyword>
<comment type="subcellular location">
    <subcellularLocation>
        <location evidence="1">Nucleus envelope</location>
    </subcellularLocation>
</comment>
<gene>
    <name evidence="8" type="primary">C10H12orf43</name>
</gene>
<reference evidence="8 9" key="2">
    <citation type="journal article" date="2012" name="Nature">
        <title>Insights into hominid evolution from the gorilla genome sequence.</title>
        <authorList>
            <person name="Scally A."/>
            <person name="Dutheil J.Y."/>
            <person name="Hillier L.W."/>
            <person name="Jordan G.E."/>
            <person name="Goodhead I."/>
            <person name="Herrero J."/>
            <person name="Hobolth A."/>
            <person name="Lappalainen T."/>
            <person name="Mailund T."/>
            <person name="Marques-Bonet T."/>
            <person name="McCarthy S."/>
            <person name="Montgomery S.H."/>
            <person name="Schwalie P.C."/>
            <person name="Tang Y.A."/>
            <person name="Ward M.C."/>
            <person name="Xue Y."/>
            <person name="Yngvadottir B."/>
            <person name="Alkan C."/>
            <person name="Andersen L.N."/>
            <person name="Ayub Q."/>
            <person name="Ball E.V."/>
            <person name="Beal K."/>
            <person name="Bradley B.J."/>
            <person name="Chen Y."/>
            <person name="Clee C.M."/>
            <person name="Fitzgerald S."/>
            <person name="Graves T.A."/>
            <person name="Gu Y."/>
            <person name="Heath P."/>
            <person name="Heger A."/>
            <person name="Karakoc E."/>
            <person name="Kolb-Kokocinski A."/>
            <person name="Laird G.K."/>
            <person name="Lunter G."/>
            <person name="Meader S."/>
            <person name="Mort M."/>
            <person name="Mullikin J.C."/>
            <person name="Munch K."/>
            <person name="O'Connor T.D."/>
            <person name="Phillips A.D."/>
            <person name="Prado-Martinez J."/>
            <person name="Rogers A.S."/>
            <person name="Sajjadian S."/>
            <person name="Schmidt D."/>
            <person name="Shaw K."/>
            <person name="Simpson J.T."/>
            <person name="Stenson P.D."/>
            <person name="Turner D.J."/>
            <person name="Vigilant L."/>
            <person name="Vilella A.J."/>
            <person name="Whitener W."/>
            <person name="Zhu B."/>
            <person name="Cooper D.N."/>
            <person name="de Jong P."/>
            <person name="Dermitzakis E.T."/>
            <person name="Eichler E.E."/>
            <person name="Flicek P."/>
            <person name="Goldman N."/>
            <person name="Mundy N.I."/>
            <person name="Ning Z."/>
            <person name="Odom D.T."/>
            <person name="Ponting C.P."/>
            <person name="Quail M.A."/>
            <person name="Ryder O.A."/>
            <person name="Searle S.M."/>
            <person name="Warren W.C."/>
            <person name="Wilson R.K."/>
            <person name="Schierup M.H."/>
            <person name="Rogers J."/>
            <person name="Tyler-Smith C."/>
            <person name="Durbin R."/>
        </authorList>
    </citation>
    <scope>NUCLEOTIDE SEQUENCE [LARGE SCALE GENOMIC DNA]</scope>
</reference>
<dbReference type="GeneTree" id="ENSGT00390000010771"/>
<keyword evidence="6" id="KW-0539">Nucleus</keyword>
<sequence length="66" mass="7031">MAAPSGTVSDSESSNSSSDAEELERCREAAMPAWGLEQRPHVAVKPRAVETGFHCVDQDGLDLLTS</sequence>
<dbReference type="Ensembl" id="ENSGGOT00000067310.1">
    <property type="protein sequence ID" value="ENSGGOP00000037764.1"/>
    <property type="gene ID" value="ENSGGOG00000012113.3"/>
</dbReference>
<feature type="region of interest" description="Disordered" evidence="7">
    <location>
        <begin position="1"/>
        <end position="29"/>
    </location>
</feature>
<evidence type="ECO:0000256" key="1">
    <source>
        <dbReference type="ARBA" id="ARBA00004259"/>
    </source>
</evidence>
<evidence type="ECO:0000256" key="2">
    <source>
        <dbReference type="ARBA" id="ARBA00008632"/>
    </source>
</evidence>
<dbReference type="Pfam" id="PF23999">
    <property type="entry name" value="CUSTOS"/>
    <property type="match status" value="1"/>
</dbReference>
<dbReference type="PANTHER" id="PTHR14482">
    <property type="entry name" value="CHROMOSOME 12 ORF 43 HOMOLOG"/>
    <property type="match status" value="1"/>
</dbReference>
<dbReference type="EMBL" id="CABD030087113">
    <property type="status" value="NOT_ANNOTATED_CDS"/>
    <property type="molecule type" value="Genomic_DNA"/>
</dbReference>
<protein>
    <recommendedName>
        <fullName evidence="3">Protein CUSTOS</fullName>
    </recommendedName>
</protein>